<sequence>MYTERKLVVHIHELLKKEGWSLSKLALEADIDKSKLSRLASGQREYLYIDYLVRIAETLDIDDLNEIVSLERVEDKSKK</sequence>
<protein>
    <submittedName>
        <fullName evidence="2">Putative Xre family DNA-binding protein</fullName>
    </submittedName>
</protein>
<dbReference type="SMART" id="SM00530">
    <property type="entry name" value="HTH_XRE"/>
    <property type="match status" value="1"/>
</dbReference>
<name>A0A2H6CMZ1_TETHA</name>
<dbReference type="PROSITE" id="PS50943">
    <property type="entry name" value="HTH_CROC1"/>
    <property type="match status" value="1"/>
</dbReference>
<dbReference type="InterPro" id="IPR001387">
    <property type="entry name" value="Cro/C1-type_HTH"/>
</dbReference>
<dbReference type="Proteomes" id="UP000236214">
    <property type="component" value="Unassembled WGS sequence"/>
</dbReference>
<dbReference type="SUPFAM" id="SSF47413">
    <property type="entry name" value="lambda repressor-like DNA-binding domains"/>
    <property type="match status" value="1"/>
</dbReference>
<dbReference type="AlphaFoldDB" id="A0A2H6CMZ1"/>
<comment type="caution">
    <text evidence="2">The sequence shown here is derived from an EMBL/GenBank/DDBJ whole genome shotgun (WGS) entry which is preliminary data.</text>
</comment>
<keyword evidence="2" id="KW-0238">DNA-binding</keyword>
<evidence type="ECO:0000313" key="2">
    <source>
        <dbReference type="EMBL" id="GBD67521.1"/>
    </source>
</evidence>
<reference evidence="2 3" key="1">
    <citation type="submission" date="2016-05" db="EMBL/GenBank/DDBJ databases">
        <title>Whole genome sequencing of Tetragenococcus halophilus subsp. halophilus NISL 7118.</title>
        <authorList>
            <person name="Shiwa Y."/>
            <person name="Nishimura I."/>
            <person name="Yoshikawa H."/>
            <person name="Koyama Y."/>
            <person name="Oguma T."/>
        </authorList>
    </citation>
    <scope>NUCLEOTIDE SEQUENCE [LARGE SCALE GENOMIC DNA]</scope>
    <source>
        <strain evidence="2 3">NISL 7118</strain>
    </source>
</reference>
<dbReference type="EMBL" id="BDEC01000010">
    <property type="protein sequence ID" value="GBD67521.1"/>
    <property type="molecule type" value="Genomic_DNA"/>
</dbReference>
<evidence type="ECO:0000313" key="3">
    <source>
        <dbReference type="Proteomes" id="UP000236214"/>
    </source>
</evidence>
<feature type="domain" description="HTH cro/C1-type" evidence="1">
    <location>
        <begin position="11"/>
        <end position="67"/>
    </location>
</feature>
<dbReference type="Pfam" id="PF12844">
    <property type="entry name" value="HTH_19"/>
    <property type="match status" value="1"/>
</dbReference>
<dbReference type="Gene3D" id="1.10.260.40">
    <property type="entry name" value="lambda repressor-like DNA-binding domains"/>
    <property type="match status" value="1"/>
</dbReference>
<proteinExistence type="predicted"/>
<dbReference type="RefSeq" id="WP_061840449.1">
    <property type="nucleotide sequence ID" value="NZ_BDEC01000010.1"/>
</dbReference>
<organism evidence="2 3">
    <name type="scientific">Tetragenococcus halophilus subsp. halophilus</name>
    <dbReference type="NCBI Taxonomy" id="1513897"/>
    <lineage>
        <taxon>Bacteria</taxon>
        <taxon>Bacillati</taxon>
        <taxon>Bacillota</taxon>
        <taxon>Bacilli</taxon>
        <taxon>Lactobacillales</taxon>
        <taxon>Enterococcaceae</taxon>
        <taxon>Tetragenococcus</taxon>
    </lineage>
</organism>
<accession>A0A2H6CMZ1</accession>
<dbReference type="InterPro" id="IPR010982">
    <property type="entry name" value="Lambda_DNA-bd_dom_sf"/>
</dbReference>
<keyword evidence="3" id="KW-1185">Reference proteome</keyword>
<dbReference type="GO" id="GO:0003677">
    <property type="term" value="F:DNA binding"/>
    <property type="evidence" value="ECO:0007669"/>
    <property type="project" value="UniProtKB-KW"/>
</dbReference>
<evidence type="ECO:0000259" key="1">
    <source>
        <dbReference type="PROSITE" id="PS50943"/>
    </source>
</evidence>
<gene>
    <name evidence="2" type="ORF">TEHN7118_0327</name>
</gene>
<dbReference type="CDD" id="cd00093">
    <property type="entry name" value="HTH_XRE"/>
    <property type="match status" value="1"/>
</dbReference>